<reference evidence="2 3" key="1">
    <citation type="submission" date="2020-02" db="EMBL/GenBank/DDBJ databases">
        <title>Streptomyces malaysiensis DSM14702 (JHCC583434, PFL_A843) Genome sequencing and assembly.</title>
        <authorList>
            <person name="Samborskyy M."/>
        </authorList>
    </citation>
    <scope>NUCLEOTIDE SEQUENCE [LARGE SCALE GENOMIC DNA]</scope>
    <source>
        <strain evidence="2 3">DSM 14702</strain>
    </source>
</reference>
<proteinExistence type="predicted"/>
<comment type="caution">
    <text evidence="2">The sequence shown here is derived from an EMBL/GenBank/DDBJ whole genome shotgun (WGS) entry which is preliminary data.</text>
</comment>
<dbReference type="CDD" id="cd05262">
    <property type="entry name" value="SDR_a7"/>
    <property type="match status" value="1"/>
</dbReference>
<dbReference type="PANTHER" id="PTHR48079">
    <property type="entry name" value="PROTEIN YEEZ"/>
    <property type="match status" value="1"/>
</dbReference>
<dbReference type="GO" id="GO:0005737">
    <property type="term" value="C:cytoplasm"/>
    <property type="evidence" value="ECO:0007669"/>
    <property type="project" value="TreeGrafter"/>
</dbReference>
<dbReference type="SUPFAM" id="SSF51735">
    <property type="entry name" value="NAD(P)-binding Rossmann-fold domains"/>
    <property type="match status" value="1"/>
</dbReference>
<dbReference type="RefSeq" id="WP_167504002.1">
    <property type="nucleotide sequence ID" value="NZ_JAALLH010000001.1"/>
</dbReference>
<evidence type="ECO:0000313" key="2">
    <source>
        <dbReference type="EMBL" id="NIY69383.1"/>
    </source>
</evidence>
<dbReference type="GO" id="GO:0004029">
    <property type="term" value="F:aldehyde dehydrogenase (NAD+) activity"/>
    <property type="evidence" value="ECO:0007669"/>
    <property type="project" value="TreeGrafter"/>
</dbReference>
<dbReference type="InterPro" id="IPR001509">
    <property type="entry name" value="Epimerase_deHydtase"/>
</dbReference>
<evidence type="ECO:0000313" key="3">
    <source>
        <dbReference type="Proteomes" id="UP000536624"/>
    </source>
</evidence>
<dbReference type="InterPro" id="IPR051783">
    <property type="entry name" value="NAD(P)-dependent_oxidoreduct"/>
</dbReference>
<dbReference type="PANTHER" id="PTHR48079:SF6">
    <property type="entry name" value="NAD(P)-BINDING DOMAIN-CONTAINING PROTEIN-RELATED"/>
    <property type="match status" value="1"/>
</dbReference>
<dbReference type="Proteomes" id="UP000536624">
    <property type="component" value="Unassembled WGS sequence"/>
</dbReference>
<gene>
    <name evidence="2" type="ORF">SMALB_7505</name>
</gene>
<dbReference type="EMBL" id="JAALLH010000001">
    <property type="protein sequence ID" value="NIY69383.1"/>
    <property type="molecule type" value="Genomic_DNA"/>
</dbReference>
<name>A0A7X6B0R1_STRMQ</name>
<organism evidence="2 3">
    <name type="scientific">Streptomyces malaysiensis</name>
    <dbReference type="NCBI Taxonomy" id="92644"/>
    <lineage>
        <taxon>Bacteria</taxon>
        <taxon>Bacillati</taxon>
        <taxon>Actinomycetota</taxon>
        <taxon>Actinomycetes</taxon>
        <taxon>Kitasatosporales</taxon>
        <taxon>Streptomycetaceae</taxon>
        <taxon>Streptomyces</taxon>
        <taxon>Streptomyces violaceusniger group</taxon>
    </lineage>
</organism>
<accession>A0A7X6B0R1</accession>
<dbReference type="Pfam" id="PF01370">
    <property type="entry name" value="Epimerase"/>
    <property type="match status" value="1"/>
</dbReference>
<feature type="domain" description="NAD-dependent epimerase/dehydratase" evidence="1">
    <location>
        <begin position="3"/>
        <end position="78"/>
    </location>
</feature>
<dbReference type="AlphaFoldDB" id="A0A7X6B0R1"/>
<sequence length="298" mass="31668">MRVFVTGGTGFIGSAVVRDLIEAGHEVLALARSEDSAASLQAAGATAHPGSLEEPERVREGAARSDAVIHTAFDNKSITRFPRNSRIERAALQAVAEVFAGTDRPLVAAGGFAPVIASGPVFTEDDLASSKAGPVGRNVERTIMGLAESGVNASIVRMPCVHGDGDRFTLPRFIEFARKHSTSGYIGQGENRLPAVHHTDAARVFRLAVERAVPAGRYHAVAEEGVPYRSIAEVIGRRLGVPAVSMSPLKARRHFGLYTAYAEGDGPASSTTTRELLGWVPEGPGLLEDLDRPEYFTS</sequence>
<protein>
    <submittedName>
        <fullName evidence="2">NAD-dependent epimerase/dehydratase</fullName>
    </submittedName>
</protein>
<evidence type="ECO:0000259" key="1">
    <source>
        <dbReference type="Pfam" id="PF01370"/>
    </source>
</evidence>
<dbReference type="InterPro" id="IPR036291">
    <property type="entry name" value="NAD(P)-bd_dom_sf"/>
</dbReference>
<dbReference type="Gene3D" id="3.40.50.720">
    <property type="entry name" value="NAD(P)-binding Rossmann-like Domain"/>
    <property type="match status" value="1"/>
</dbReference>